<evidence type="ECO:0000256" key="1">
    <source>
        <dbReference type="ARBA" id="ARBA00006987"/>
    </source>
</evidence>
<dbReference type="InterPro" id="IPR042100">
    <property type="entry name" value="Bug_dom1"/>
</dbReference>
<organism evidence="3 4">
    <name type="scientific">Pseudoalteromonas espejiana</name>
    <dbReference type="NCBI Taxonomy" id="28107"/>
    <lineage>
        <taxon>Bacteria</taxon>
        <taxon>Pseudomonadati</taxon>
        <taxon>Pseudomonadota</taxon>
        <taxon>Gammaproteobacteria</taxon>
        <taxon>Alteromonadales</taxon>
        <taxon>Pseudoalteromonadaceae</taxon>
        <taxon>Pseudoalteromonas</taxon>
    </lineage>
</organism>
<dbReference type="AlphaFoldDB" id="A0A510XRE8"/>
<sequence length="370" mass="40933">MKIKLSTFAPNRLKAMLVVLAATSGISSAYANNNEEVSFADERVEWVVPFKEGGGSDTWARFFGPRFSQHLNGKPVVVVKNIPGGGSTKGANRFERRGKANGLNVFSTSASTQIPYLLGDSRVRYDVKRWNVIMATPTGAVVYVRPELGIKNASELAKLQGQKLKFGSQRAASMDLVGLLAFDMLDLDIHAIFGMKGRGSARLSFERGEVDIDFQTTSAYLKKVQPLVDEGKAVPLMSFGVLNKEGKIVRDPTFPDLPHVGEVYEMIHGKKPTGVEYNVWKTFFVAGFAAQKGLFLPKGTPDDVIASWRSAAQRVIDQDNFKEESELVLGQYPQLVHEDAVNTLNSALTISETDKQWVRNYLTENYNARF</sequence>
<dbReference type="PANTHER" id="PTHR42928:SF5">
    <property type="entry name" value="BLR1237 PROTEIN"/>
    <property type="match status" value="1"/>
</dbReference>
<keyword evidence="2" id="KW-0732">Signal</keyword>
<comment type="similarity">
    <text evidence="1">Belongs to the UPF0065 (bug) family.</text>
</comment>
<dbReference type="EMBL" id="BJUM01000003">
    <property type="protein sequence ID" value="GEK53579.1"/>
    <property type="molecule type" value="Genomic_DNA"/>
</dbReference>
<dbReference type="Proteomes" id="UP000321419">
    <property type="component" value="Unassembled WGS sequence"/>
</dbReference>
<dbReference type="PANTHER" id="PTHR42928">
    <property type="entry name" value="TRICARBOXYLATE-BINDING PROTEIN"/>
    <property type="match status" value="1"/>
</dbReference>
<proteinExistence type="inferred from homology"/>
<gene>
    <name evidence="3" type="ORF">PES01_04240</name>
</gene>
<keyword evidence="4" id="KW-1185">Reference proteome</keyword>
<dbReference type="Gene3D" id="3.40.190.150">
    <property type="entry name" value="Bordetella uptake gene, domain 1"/>
    <property type="match status" value="1"/>
</dbReference>
<dbReference type="OrthoDB" id="9780943at2"/>
<name>A0A510XRE8_9GAMM</name>
<evidence type="ECO:0000256" key="2">
    <source>
        <dbReference type="SAM" id="SignalP"/>
    </source>
</evidence>
<feature type="signal peptide" evidence="2">
    <location>
        <begin position="1"/>
        <end position="31"/>
    </location>
</feature>
<evidence type="ECO:0000313" key="3">
    <source>
        <dbReference type="EMBL" id="GEK53579.1"/>
    </source>
</evidence>
<feature type="chain" id="PRO_5022117513" description="Tricarboxylate transporter" evidence="2">
    <location>
        <begin position="32"/>
        <end position="370"/>
    </location>
</feature>
<evidence type="ECO:0000313" key="4">
    <source>
        <dbReference type="Proteomes" id="UP000321419"/>
    </source>
</evidence>
<dbReference type="Gene3D" id="3.40.190.10">
    <property type="entry name" value="Periplasmic binding protein-like II"/>
    <property type="match status" value="1"/>
</dbReference>
<dbReference type="RefSeq" id="WP_089347337.1">
    <property type="nucleotide sequence ID" value="NZ_BJUM01000003.1"/>
</dbReference>
<evidence type="ECO:0008006" key="5">
    <source>
        <dbReference type="Google" id="ProtNLM"/>
    </source>
</evidence>
<dbReference type="InterPro" id="IPR005064">
    <property type="entry name" value="BUG"/>
</dbReference>
<protein>
    <recommendedName>
        <fullName evidence="5">Tricarboxylate transporter</fullName>
    </recommendedName>
</protein>
<comment type="caution">
    <text evidence="3">The sequence shown here is derived from an EMBL/GenBank/DDBJ whole genome shotgun (WGS) entry which is preliminary data.</text>
</comment>
<reference evidence="3 4" key="1">
    <citation type="submission" date="2019-07" db="EMBL/GenBank/DDBJ databases">
        <title>Whole genome shotgun sequence of Pseudoalteromonas espejiana NBRC 102222.</title>
        <authorList>
            <person name="Hosoyama A."/>
            <person name="Uohara A."/>
            <person name="Ohji S."/>
            <person name="Ichikawa N."/>
        </authorList>
    </citation>
    <scope>NUCLEOTIDE SEQUENCE [LARGE SCALE GENOMIC DNA]</scope>
    <source>
        <strain evidence="3 4">NBRC 102222</strain>
    </source>
</reference>
<accession>A0A510XRE8</accession>